<comment type="caution">
    <text evidence="2">The sequence shown here is derived from an EMBL/GenBank/DDBJ whole genome shotgun (WGS) entry which is preliminary data.</text>
</comment>
<dbReference type="AlphaFoldDB" id="A0A812T8Z8"/>
<accession>A0A812T8Z8</accession>
<dbReference type="Proteomes" id="UP000649617">
    <property type="component" value="Unassembled WGS sequence"/>
</dbReference>
<feature type="non-terminal residue" evidence="2">
    <location>
        <position position="1"/>
    </location>
</feature>
<sequence>EWRGDVDRLRPPAAKRPQREKDGQTTEPAARTQQGARGKKGPELCTEEEERVISRELRALEEEECRQQYEAMQAEEADRDNDLYEAMEEQLAIEAYEDYQRQQLQRGGDTGAATALDEENSQEEEATEGSGARHSG</sequence>
<feature type="region of interest" description="Disordered" evidence="1">
    <location>
        <begin position="102"/>
        <end position="136"/>
    </location>
</feature>
<protein>
    <submittedName>
        <fullName evidence="2">Uncharacterized protein</fullName>
    </submittedName>
</protein>
<proteinExistence type="predicted"/>
<feature type="region of interest" description="Disordered" evidence="1">
    <location>
        <begin position="1"/>
        <end position="49"/>
    </location>
</feature>
<evidence type="ECO:0000313" key="2">
    <source>
        <dbReference type="EMBL" id="CAE7520455.1"/>
    </source>
</evidence>
<feature type="compositionally biased region" description="Polar residues" evidence="1">
    <location>
        <begin position="25"/>
        <end position="35"/>
    </location>
</feature>
<feature type="compositionally biased region" description="Acidic residues" evidence="1">
    <location>
        <begin position="116"/>
        <end position="127"/>
    </location>
</feature>
<dbReference type="EMBL" id="CAJNIZ010030001">
    <property type="protein sequence ID" value="CAE7520455.1"/>
    <property type="molecule type" value="Genomic_DNA"/>
</dbReference>
<organism evidence="2 3">
    <name type="scientific">Symbiodinium pilosum</name>
    <name type="common">Dinoflagellate</name>
    <dbReference type="NCBI Taxonomy" id="2952"/>
    <lineage>
        <taxon>Eukaryota</taxon>
        <taxon>Sar</taxon>
        <taxon>Alveolata</taxon>
        <taxon>Dinophyceae</taxon>
        <taxon>Suessiales</taxon>
        <taxon>Symbiodiniaceae</taxon>
        <taxon>Symbiodinium</taxon>
    </lineage>
</organism>
<feature type="compositionally biased region" description="Basic and acidic residues" evidence="1">
    <location>
        <begin position="1"/>
        <end position="10"/>
    </location>
</feature>
<keyword evidence="3" id="KW-1185">Reference proteome</keyword>
<gene>
    <name evidence="2" type="ORF">SPIL2461_LOCUS13615</name>
</gene>
<evidence type="ECO:0000256" key="1">
    <source>
        <dbReference type="SAM" id="MobiDB-lite"/>
    </source>
</evidence>
<evidence type="ECO:0000313" key="3">
    <source>
        <dbReference type="Proteomes" id="UP000649617"/>
    </source>
</evidence>
<reference evidence="2" key="1">
    <citation type="submission" date="2021-02" db="EMBL/GenBank/DDBJ databases">
        <authorList>
            <person name="Dougan E. K."/>
            <person name="Rhodes N."/>
            <person name="Thang M."/>
            <person name="Chan C."/>
        </authorList>
    </citation>
    <scope>NUCLEOTIDE SEQUENCE</scope>
</reference>
<name>A0A812T8Z8_SYMPI</name>